<gene>
    <name evidence="1" type="ORF">R3P96_24840</name>
</gene>
<dbReference type="RefSeq" id="WP_317566601.1">
    <property type="nucleotide sequence ID" value="NZ_JAWLJX010000016.1"/>
</dbReference>
<dbReference type="InterPro" id="IPR032710">
    <property type="entry name" value="NTF2-like_dom_sf"/>
</dbReference>
<reference evidence="1 2" key="1">
    <citation type="submission" date="2023-10" db="EMBL/GenBank/DDBJ databases">
        <title>Development of a sustainable strategy for remediation of hydrocarbon-contaminated territories based on the waste exchange concept.</title>
        <authorList>
            <person name="Krivoruchko A."/>
        </authorList>
    </citation>
    <scope>NUCLEOTIDE SEQUENCE [LARGE SCALE GENOMIC DNA]</scope>
    <source>
        <strain evidence="1 2">IEGM 1323</strain>
    </source>
</reference>
<dbReference type="Proteomes" id="UP001185755">
    <property type="component" value="Unassembled WGS sequence"/>
</dbReference>
<accession>A0ABU4BK30</accession>
<name>A0ABU4BK30_9NOCA</name>
<evidence type="ECO:0000313" key="2">
    <source>
        <dbReference type="Proteomes" id="UP001185755"/>
    </source>
</evidence>
<sequence length="147" mass="16159">MNARTQGQSTDRAPHRLAETFHRSLTTKDWSLLSSIMTADVTWTLPGENAISGAAEGIDAVIDRADLIANYGVTFTLEHILLSRSNFALALHNTARRSDAVLDEYLSTVCSVDDGRITRIETFLSDVEGMNAFFVPLTRQGRTTANN</sequence>
<dbReference type="SUPFAM" id="SSF54427">
    <property type="entry name" value="NTF2-like"/>
    <property type="match status" value="1"/>
</dbReference>
<keyword evidence="2" id="KW-1185">Reference proteome</keyword>
<dbReference type="Gene3D" id="3.10.450.50">
    <property type="match status" value="1"/>
</dbReference>
<dbReference type="EMBL" id="JAWLJX010000016">
    <property type="protein sequence ID" value="MDV6264577.1"/>
    <property type="molecule type" value="Genomic_DNA"/>
</dbReference>
<comment type="caution">
    <text evidence="1">The sequence shown here is derived from an EMBL/GenBank/DDBJ whole genome shotgun (WGS) entry which is preliminary data.</text>
</comment>
<organism evidence="1 2">
    <name type="scientific">Rhodococcoides yunnanense</name>
    <dbReference type="NCBI Taxonomy" id="278209"/>
    <lineage>
        <taxon>Bacteria</taxon>
        <taxon>Bacillati</taxon>
        <taxon>Actinomycetota</taxon>
        <taxon>Actinomycetes</taxon>
        <taxon>Mycobacteriales</taxon>
        <taxon>Nocardiaceae</taxon>
        <taxon>Rhodococcoides</taxon>
    </lineage>
</organism>
<evidence type="ECO:0000313" key="1">
    <source>
        <dbReference type="EMBL" id="MDV6264577.1"/>
    </source>
</evidence>
<proteinExistence type="predicted"/>
<protein>
    <submittedName>
        <fullName evidence="1">Nuclear transport factor 2 family protein</fullName>
    </submittedName>
</protein>